<dbReference type="AlphaFoldDB" id="M5FND0"/>
<dbReference type="PROSITE" id="PS50011">
    <property type="entry name" value="PROTEIN_KINASE_DOM"/>
    <property type="match status" value="1"/>
</dbReference>
<dbReference type="EMBL" id="JH795878">
    <property type="protein sequence ID" value="EJT97230.1"/>
    <property type="molecule type" value="Genomic_DNA"/>
</dbReference>
<evidence type="ECO:0000256" key="2">
    <source>
        <dbReference type="ARBA" id="ARBA00022527"/>
    </source>
</evidence>
<feature type="region of interest" description="Disordered" evidence="11">
    <location>
        <begin position="292"/>
        <end position="321"/>
    </location>
</feature>
<dbReference type="PANTHER" id="PTHR22988:SF75">
    <property type="entry name" value="MYOSIN-16-LIKE"/>
    <property type="match status" value="1"/>
</dbReference>
<keyword evidence="6 13" id="KW-0418">Kinase</keyword>
<dbReference type="SUPFAM" id="SSF56112">
    <property type="entry name" value="Protein kinase-like (PK-like)"/>
    <property type="match status" value="1"/>
</dbReference>
<keyword evidence="4" id="KW-0808">Transferase</keyword>
<feature type="compositionally biased region" description="Basic and acidic residues" evidence="11">
    <location>
        <begin position="511"/>
        <end position="521"/>
    </location>
</feature>
<keyword evidence="14" id="KW-1185">Reference proteome</keyword>
<dbReference type="FunFam" id="1.10.510.10:FF:000024">
    <property type="entry name" value="Probable serine/threonine-protein kinase cot-1"/>
    <property type="match status" value="1"/>
</dbReference>
<dbReference type="GO" id="GO:0004674">
    <property type="term" value="F:protein serine/threonine kinase activity"/>
    <property type="evidence" value="ECO:0007669"/>
    <property type="project" value="UniProtKB-KW"/>
</dbReference>
<dbReference type="Gene3D" id="1.10.510.10">
    <property type="entry name" value="Transferase(Phosphotransferase) domain 1"/>
    <property type="match status" value="1"/>
</dbReference>
<keyword evidence="5" id="KW-0547">Nucleotide-binding</keyword>
<feature type="domain" description="Protein kinase" evidence="12">
    <location>
        <begin position="1"/>
        <end position="272"/>
    </location>
</feature>
<comment type="catalytic activity">
    <reaction evidence="9">
        <text>L-threonyl-[protein] + ATP = O-phospho-L-threonyl-[protein] + ADP + H(+)</text>
        <dbReference type="Rhea" id="RHEA:46608"/>
        <dbReference type="Rhea" id="RHEA-COMP:11060"/>
        <dbReference type="Rhea" id="RHEA-COMP:11605"/>
        <dbReference type="ChEBI" id="CHEBI:15378"/>
        <dbReference type="ChEBI" id="CHEBI:30013"/>
        <dbReference type="ChEBI" id="CHEBI:30616"/>
        <dbReference type="ChEBI" id="CHEBI:61977"/>
        <dbReference type="ChEBI" id="CHEBI:456216"/>
        <dbReference type="EC" id="2.7.11.1"/>
    </reaction>
</comment>
<sequence>MVRCKLDNQTYARKTLSKSFVRRARDQCFPTTERVIHACASTSRTPWAPHLIAAYQTSLELSLLTDYVDGGTMGDLLEFAQHGIRDFELRWWIPQAVAAVCWLHEQGFVHRDIKPANFLITTTSHLKLTDFGSAARLLPVSKDGIQRVPKEVCNQLCGTVDYISPDMLEYDEQKNEADEVQEDLVCEGYGRETDWWSLGVMVYEMAYGVLPFFAERMEDTLKRIVNHQRTFQFPSDLPISSLLKSLIQRLLTDAGSRLGRKSLYEVQKDEYFRGMPWSNLHKLSRPDGLLVPQFTDSTDVNNPSPEQEQGSEPASSFPSGSFTTIQAESTLRSKAEQIDTKIVSPTDGFTWGPLVDAFDQALGPSAVSFIHPTPRVLRRPTVPPSASRLRRDVSYSTPLRSGRQILGTSTVRRTRAMSERQALQQLMSAVRESAHKKVLQSGKKTHIRFTRRERAIVPMGKSAGVDLEDDADLTFRTADGPPSPSPRPGSSMARTRPPSRATPTEEWPSLVHEKEMPNKWEDMHRRMRTLAKGVEDAEKRLNELKVLV</sequence>
<evidence type="ECO:0000256" key="7">
    <source>
        <dbReference type="ARBA" id="ARBA00022840"/>
    </source>
</evidence>
<dbReference type="InterPro" id="IPR008271">
    <property type="entry name" value="Ser/Thr_kinase_AS"/>
</dbReference>
<accession>M5FND0</accession>
<reference evidence="13 14" key="1">
    <citation type="journal article" date="2012" name="Science">
        <title>The Paleozoic origin of enzymatic lignin decomposition reconstructed from 31 fungal genomes.</title>
        <authorList>
            <person name="Floudas D."/>
            <person name="Binder M."/>
            <person name="Riley R."/>
            <person name="Barry K."/>
            <person name="Blanchette R.A."/>
            <person name="Henrissat B."/>
            <person name="Martinez A.T."/>
            <person name="Otillar R."/>
            <person name="Spatafora J.W."/>
            <person name="Yadav J.S."/>
            <person name="Aerts A."/>
            <person name="Benoit I."/>
            <person name="Boyd A."/>
            <person name="Carlson A."/>
            <person name="Copeland A."/>
            <person name="Coutinho P.M."/>
            <person name="de Vries R.P."/>
            <person name="Ferreira P."/>
            <person name="Findley K."/>
            <person name="Foster B."/>
            <person name="Gaskell J."/>
            <person name="Glotzer D."/>
            <person name="Gorecki P."/>
            <person name="Heitman J."/>
            <person name="Hesse C."/>
            <person name="Hori C."/>
            <person name="Igarashi K."/>
            <person name="Jurgens J.A."/>
            <person name="Kallen N."/>
            <person name="Kersten P."/>
            <person name="Kohler A."/>
            <person name="Kuees U."/>
            <person name="Kumar T.K.A."/>
            <person name="Kuo A."/>
            <person name="LaButti K."/>
            <person name="Larrondo L.F."/>
            <person name="Lindquist E."/>
            <person name="Ling A."/>
            <person name="Lombard V."/>
            <person name="Lucas S."/>
            <person name="Lundell T."/>
            <person name="Martin R."/>
            <person name="McLaughlin D.J."/>
            <person name="Morgenstern I."/>
            <person name="Morin E."/>
            <person name="Murat C."/>
            <person name="Nagy L.G."/>
            <person name="Nolan M."/>
            <person name="Ohm R.A."/>
            <person name="Patyshakuliyeva A."/>
            <person name="Rokas A."/>
            <person name="Ruiz-Duenas F.J."/>
            <person name="Sabat G."/>
            <person name="Salamov A."/>
            <person name="Samejima M."/>
            <person name="Schmutz J."/>
            <person name="Slot J.C."/>
            <person name="St John F."/>
            <person name="Stenlid J."/>
            <person name="Sun H."/>
            <person name="Sun S."/>
            <person name="Syed K."/>
            <person name="Tsang A."/>
            <person name="Wiebenga A."/>
            <person name="Young D."/>
            <person name="Pisabarro A."/>
            <person name="Eastwood D.C."/>
            <person name="Martin F."/>
            <person name="Cullen D."/>
            <person name="Grigoriev I.V."/>
            <person name="Hibbett D.S."/>
        </authorList>
    </citation>
    <scope>NUCLEOTIDE SEQUENCE [LARGE SCALE GENOMIC DNA]</scope>
    <source>
        <strain evidence="13 14">DJM-731 SS1</strain>
    </source>
</reference>
<keyword evidence="7" id="KW-0067">ATP-binding</keyword>
<organism evidence="13 14">
    <name type="scientific">Dacryopinax primogenitus (strain DJM 731)</name>
    <name type="common">Brown rot fungus</name>
    <dbReference type="NCBI Taxonomy" id="1858805"/>
    <lineage>
        <taxon>Eukaryota</taxon>
        <taxon>Fungi</taxon>
        <taxon>Dikarya</taxon>
        <taxon>Basidiomycota</taxon>
        <taxon>Agaricomycotina</taxon>
        <taxon>Dacrymycetes</taxon>
        <taxon>Dacrymycetales</taxon>
        <taxon>Dacrymycetaceae</taxon>
        <taxon>Dacryopinax</taxon>
    </lineage>
</organism>
<evidence type="ECO:0000256" key="4">
    <source>
        <dbReference type="ARBA" id="ARBA00022679"/>
    </source>
</evidence>
<dbReference type="GO" id="GO:0005737">
    <property type="term" value="C:cytoplasm"/>
    <property type="evidence" value="ECO:0007669"/>
    <property type="project" value="TreeGrafter"/>
</dbReference>
<evidence type="ECO:0000256" key="8">
    <source>
        <dbReference type="ARBA" id="ARBA00038271"/>
    </source>
</evidence>
<keyword evidence="2" id="KW-0723">Serine/threonine-protein kinase</keyword>
<gene>
    <name evidence="13" type="ORF">DACRYDRAFT_72555</name>
</gene>
<dbReference type="Pfam" id="PF00069">
    <property type="entry name" value="Pkinase"/>
    <property type="match status" value="1"/>
</dbReference>
<dbReference type="InterPro" id="IPR050839">
    <property type="entry name" value="Rho-assoc_Ser/Thr_Kinase"/>
</dbReference>
<dbReference type="PROSITE" id="PS00108">
    <property type="entry name" value="PROTEIN_KINASE_ST"/>
    <property type="match status" value="1"/>
</dbReference>
<evidence type="ECO:0000256" key="3">
    <source>
        <dbReference type="ARBA" id="ARBA00022553"/>
    </source>
</evidence>
<dbReference type="HOGENOM" id="CLU_013540_0_0_1"/>
<name>M5FND0_DACPD</name>
<evidence type="ECO:0000256" key="9">
    <source>
        <dbReference type="ARBA" id="ARBA00047899"/>
    </source>
</evidence>
<dbReference type="GO" id="GO:0005524">
    <property type="term" value="F:ATP binding"/>
    <property type="evidence" value="ECO:0007669"/>
    <property type="project" value="UniProtKB-KW"/>
</dbReference>
<evidence type="ECO:0000259" key="12">
    <source>
        <dbReference type="PROSITE" id="PS50011"/>
    </source>
</evidence>
<evidence type="ECO:0000256" key="1">
    <source>
        <dbReference type="ARBA" id="ARBA00012513"/>
    </source>
</evidence>
<dbReference type="EC" id="2.7.11.1" evidence="1"/>
<dbReference type="STRING" id="1858805.M5FND0"/>
<evidence type="ECO:0000313" key="13">
    <source>
        <dbReference type="EMBL" id="EJT97230.1"/>
    </source>
</evidence>
<keyword evidence="3" id="KW-0597">Phosphoprotein</keyword>
<evidence type="ECO:0000256" key="11">
    <source>
        <dbReference type="SAM" id="MobiDB-lite"/>
    </source>
</evidence>
<dbReference type="Gene3D" id="3.30.200.20">
    <property type="entry name" value="Phosphorylase Kinase, domain 1"/>
    <property type="match status" value="1"/>
</dbReference>
<comment type="similarity">
    <text evidence="8">Belongs to the protein kinase superfamily. STE Ser/Thr protein kinase family. COT1 subfamily.</text>
</comment>
<feature type="compositionally biased region" description="Polar residues" evidence="11">
    <location>
        <begin position="294"/>
        <end position="321"/>
    </location>
</feature>
<evidence type="ECO:0000256" key="6">
    <source>
        <dbReference type="ARBA" id="ARBA00022777"/>
    </source>
</evidence>
<dbReference type="InterPro" id="IPR000719">
    <property type="entry name" value="Prot_kinase_dom"/>
</dbReference>
<dbReference type="RefSeq" id="XP_040624128.1">
    <property type="nucleotide sequence ID" value="XM_040775971.1"/>
</dbReference>
<evidence type="ECO:0000256" key="10">
    <source>
        <dbReference type="ARBA" id="ARBA00048679"/>
    </source>
</evidence>
<dbReference type="Proteomes" id="UP000030653">
    <property type="component" value="Unassembled WGS sequence"/>
</dbReference>
<protein>
    <recommendedName>
        <fullName evidence="1">non-specific serine/threonine protein kinase</fullName>
        <ecNumber evidence="1">2.7.11.1</ecNumber>
    </recommendedName>
</protein>
<comment type="catalytic activity">
    <reaction evidence="10">
        <text>L-seryl-[protein] + ATP = O-phospho-L-seryl-[protein] + ADP + H(+)</text>
        <dbReference type="Rhea" id="RHEA:17989"/>
        <dbReference type="Rhea" id="RHEA-COMP:9863"/>
        <dbReference type="Rhea" id="RHEA-COMP:11604"/>
        <dbReference type="ChEBI" id="CHEBI:15378"/>
        <dbReference type="ChEBI" id="CHEBI:29999"/>
        <dbReference type="ChEBI" id="CHEBI:30616"/>
        <dbReference type="ChEBI" id="CHEBI:83421"/>
        <dbReference type="ChEBI" id="CHEBI:456216"/>
        <dbReference type="EC" id="2.7.11.1"/>
    </reaction>
</comment>
<dbReference type="InterPro" id="IPR011009">
    <property type="entry name" value="Kinase-like_dom_sf"/>
</dbReference>
<evidence type="ECO:0000256" key="5">
    <source>
        <dbReference type="ARBA" id="ARBA00022741"/>
    </source>
</evidence>
<dbReference type="GO" id="GO:0005856">
    <property type="term" value="C:cytoskeleton"/>
    <property type="evidence" value="ECO:0007669"/>
    <property type="project" value="TreeGrafter"/>
</dbReference>
<dbReference type="SMART" id="SM00220">
    <property type="entry name" value="S_TKc"/>
    <property type="match status" value="1"/>
</dbReference>
<proteinExistence type="inferred from homology"/>
<feature type="region of interest" description="Disordered" evidence="11">
    <location>
        <begin position="467"/>
        <end position="521"/>
    </location>
</feature>
<dbReference type="PANTHER" id="PTHR22988">
    <property type="entry name" value="MYOTONIC DYSTROPHY S/T KINASE-RELATED"/>
    <property type="match status" value="1"/>
</dbReference>
<evidence type="ECO:0000313" key="14">
    <source>
        <dbReference type="Proteomes" id="UP000030653"/>
    </source>
</evidence>
<dbReference type="GO" id="GO:0031032">
    <property type="term" value="P:actomyosin structure organization"/>
    <property type="evidence" value="ECO:0007669"/>
    <property type="project" value="TreeGrafter"/>
</dbReference>
<dbReference type="GeneID" id="63691033"/>
<dbReference type="OrthoDB" id="3359639at2759"/>